<accession>A0A0F5IYB9</accession>
<evidence type="ECO:0000313" key="3">
    <source>
        <dbReference type="Proteomes" id="UP000033035"/>
    </source>
</evidence>
<reference evidence="2 3" key="1">
    <citation type="submission" date="2013-04" db="EMBL/GenBank/DDBJ databases">
        <title>The Genome Sequence of Parabacteroides gordonii DSM 23371.</title>
        <authorList>
            <consortium name="The Broad Institute Genomics Platform"/>
            <person name="Earl A."/>
            <person name="Ward D."/>
            <person name="Feldgarden M."/>
            <person name="Gevers D."/>
            <person name="Martens E."/>
            <person name="Sakamoto M."/>
            <person name="Benno Y."/>
            <person name="Suzuki N."/>
            <person name="Matsunaga N."/>
            <person name="Koshihara K."/>
            <person name="Seki M."/>
            <person name="Komiya H."/>
            <person name="Walker B."/>
            <person name="Young S."/>
            <person name="Zeng Q."/>
            <person name="Gargeya S."/>
            <person name="Fitzgerald M."/>
            <person name="Haas B."/>
            <person name="Abouelleil A."/>
            <person name="Allen A.W."/>
            <person name="Alvarado L."/>
            <person name="Arachchi H.M."/>
            <person name="Berlin A.M."/>
            <person name="Chapman S.B."/>
            <person name="Gainer-Dewar J."/>
            <person name="Goldberg J."/>
            <person name="Griggs A."/>
            <person name="Gujja S."/>
            <person name="Hansen M."/>
            <person name="Howarth C."/>
            <person name="Imamovic A."/>
            <person name="Ireland A."/>
            <person name="Larimer J."/>
            <person name="McCowan C."/>
            <person name="Murphy C."/>
            <person name="Pearson M."/>
            <person name="Poon T.W."/>
            <person name="Priest M."/>
            <person name="Roberts A."/>
            <person name="Saif S."/>
            <person name="Shea T."/>
            <person name="Sisk P."/>
            <person name="Sykes S."/>
            <person name="Wortman J."/>
            <person name="Nusbaum C."/>
            <person name="Birren B."/>
        </authorList>
    </citation>
    <scope>NUCLEOTIDE SEQUENCE [LARGE SCALE GENOMIC DNA]</scope>
    <source>
        <strain evidence="2 3">MS-1</strain>
    </source>
</reference>
<feature type="domain" description="Histidine kinase/HSP90-like ATPase" evidence="1">
    <location>
        <begin position="20"/>
        <end position="133"/>
    </location>
</feature>
<organism evidence="2 3">
    <name type="scientific">Parabacteroides gordonii MS-1 = DSM 23371</name>
    <dbReference type="NCBI Taxonomy" id="1203610"/>
    <lineage>
        <taxon>Bacteria</taxon>
        <taxon>Pseudomonadati</taxon>
        <taxon>Bacteroidota</taxon>
        <taxon>Bacteroidia</taxon>
        <taxon>Bacteroidales</taxon>
        <taxon>Tannerellaceae</taxon>
        <taxon>Parabacteroides</taxon>
    </lineage>
</organism>
<dbReference type="RefSeq" id="WP_028729381.1">
    <property type="nucleotide sequence ID" value="NZ_KE386763.1"/>
</dbReference>
<dbReference type="Gene3D" id="3.30.565.10">
    <property type="entry name" value="Histidine kinase-like ATPase, C-terminal domain"/>
    <property type="match status" value="1"/>
</dbReference>
<dbReference type="HOGENOM" id="CLU_129722_0_0_10"/>
<name>A0A0F5IYB9_9BACT</name>
<evidence type="ECO:0000313" key="2">
    <source>
        <dbReference type="EMBL" id="KKB50554.1"/>
    </source>
</evidence>
<keyword evidence="3" id="KW-1185">Reference proteome</keyword>
<dbReference type="EMBL" id="AQHW01000020">
    <property type="protein sequence ID" value="KKB50554.1"/>
    <property type="molecule type" value="Genomic_DNA"/>
</dbReference>
<dbReference type="SUPFAM" id="SSF55874">
    <property type="entry name" value="ATPase domain of HSP90 chaperone/DNA topoisomerase II/histidine kinase"/>
    <property type="match status" value="1"/>
</dbReference>
<comment type="caution">
    <text evidence="2">The sequence shown here is derived from an EMBL/GenBank/DDBJ whole genome shotgun (WGS) entry which is preliminary data.</text>
</comment>
<sequence>MQYSFELEGGNFSKAGYASSQIKKVLKQLSIDSRIIKRIVVALYEAEVNIVAHAWRGKVSATLDAEKITLLLKDEGPGIPDIQQAMQEGYSTASPAVREMGFGAGMGLPNMKKNVDELTIESEVGVGTTVRMVTWFATKE</sequence>
<dbReference type="AlphaFoldDB" id="A0A0F5IYB9"/>
<dbReference type="Proteomes" id="UP000033035">
    <property type="component" value="Unassembled WGS sequence"/>
</dbReference>
<evidence type="ECO:0000259" key="1">
    <source>
        <dbReference type="Pfam" id="PF13581"/>
    </source>
</evidence>
<dbReference type="Pfam" id="PF13581">
    <property type="entry name" value="HATPase_c_2"/>
    <property type="match status" value="1"/>
</dbReference>
<dbReference type="InterPro" id="IPR003594">
    <property type="entry name" value="HATPase_dom"/>
</dbReference>
<dbReference type="STRING" id="1203610.HMPREF1536_04090"/>
<proteinExistence type="predicted"/>
<dbReference type="PATRIC" id="fig|1203610.3.peg.4168"/>
<dbReference type="InterPro" id="IPR036890">
    <property type="entry name" value="HATPase_C_sf"/>
</dbReference>
<protein>
    <recommendedName>
        <fullName evidence="1">Histidine kinase/HSP90-like ATPase domain-containing protein</fullName>
    </recommendedName>
</protein>
<gene>
    <name evidence="2" type="ORF">HMPREF1536_04090</name>
</gene>